<organism evidence="1">
    <name type="scientific">gut metagenome</name>
    <dbReference type="NCBI Taxonomy" id="749906"/>
    <lineage>
        <taxon>unclassified sequences</taxon>
        <taxon>metagenomes</taxon>
        <taxon>organismal metagenomes</taxon>
    </lineage>
</organism>
<dbReference type="EMBL" id="AMCI01003598">
    <property type="protein sequence ID" value="EJW99926.1"/>
    <property type="molecule type" value="Genomic_DNA"/>
</dbReference>
<protein>
    <submittedName>
        <fullName evidence="1">Uncharacterized protein</fullName>
    </submittedName>
</protein>
<accession>J9FY62</accession>
<dbReference type="AlphaFoldDB" id="J9FY62"/>
<name>J9FY62_9ZZZZ</name>
<reference evidence="1" key="1">
    <citation type="journal article" date="2012" name="PLoS ONE">
        <title>Gene sets for utilization of primary and secondary nutrition supplies in the distal gut of endangered iberian lynx.</title>
        <authorList>
            <person name="Alcaide M."/>
            <person name="Messina E."/>
            <person name="Richter M."/>
            <person name="Bargiela R."/>
            <person name="Peplies J."/>
            <person name="Huws S.A."/>
            <person name="Newbold C.J."/>
            <person name="Golyshin P.N."/>
            <person name="Simon M.A."/>
            <person name="Lopez G."/>
            <person name="Yakimov M.M."/>
            <person name="Ferrer M."/>
        </authorList>
    </citation>
    <scope>NUCLEOTIDE SEQUENCE</scope>
</reference>
<proteinExistence type="predicted"/>
<comment type="caution">
    <text evidence="1">The sequence shown here is derived from an EMBL/GenBank/DDBJ whole genome shotgun (WGS) entry which is preliminary data.</text>
</comment>
<gene>
    <name evidence="1" type="ORF">EVA_11966</name>
</gene>
<evidence type="ECO:0000313" key="1">
    <source>
        <dbReference type="EMBL" id="EJW99926.1"/>
    </source>
</evidence>
<sequence length="66" mass="7918">MQGTRCRCPSWRHGLRQPDTIGEVRWRVPVSSACAAEFWTYIHLRQRPQPVWSFGAMRWTLFRILM</sequence>